<proteinExistence type="predicted"/>
<dbReference type="Pfam" id="PF02625">
    <property type="entry name" value="XdhC_CoxI"/>
    <property type="match status" value="1"/>
</dbReference>
<dbReference type="PANTHER" id="PTHR30388">
    <property type="entry name" value="ALDEHYDE OXIDOREDUCTASE MOLYBDENUM COFACTOR ASSEMBLY PROTEIN"/>
    <property type="match status" value="1"/>
</dbReference>
<dbReference type="EMBL" id="AP019791">
    <property type="protein sequence ID" value="BBL80366.1"/>
    <property type="molecule type" value="Genomic_DNA"/>
</dbReference>
<gene>
    <name evidence="2" type="ORF">RxyAA322_22200</name>
</gene>
<dbReference type="InterPro" id="IPR052698">
    <property type="entry name" value="MoCofactor_Util/Proc"/>
</dbReference>
<dbReference type="Proteomes" id="UP000318065">
    <property type="component" value="Chromosome"/>
</dbReference>
<evidence type="ECO:0000313" key="2">
    <source>
        <dbReference type="EMBL" id="BBL80366.1"/>
    </source>
</evidence>
<organism evidence="2 3">
    <name type="scientific">Rubrobacter xylanophilus</name>
    <dbReference type="NCBI Taxonomy" id="49319"/>
    <lineage>
        <taxon>Bacteria</taxon>
        <taxon>Bacillati</taxon>
        <taxon>Actinomycetota</taxon>
        <taxon>Rubrobacteria</taxon>
        <taxon>Rubrobacterales</taxon>
        <taxon>Rubrobacteraceae</taxon>
        <taxon>Rubrobacter</taxon>
    </lineage>
</organism>
<dbReference type="AlphaFoldDB" id="A0A510HK19"/>
<name>A0A510HK19_9ACTN</name>
<feature type="domain" description="XdhC- CoxI" evidence="1">
    <location>
        <begin position="11"/>
        <end position="78"/>
    </location>
</feature>
<dbReference type="InterPro" id="IPR003777">
    <property type="entry name" value="XdhC_CoxI"/>
</dbReference>
<protein>
    <recommendedName>
        <fullName evidence="1">XdhC- CoxI domain-containing protein</fullName>
    </recommendedName>
</protein>
<sequence length="104" mass="11098">MNPVVERVARWREEDKRCALATVVKVERSGPLGPGTSMAVSEDGEVVGSVSGGCVEPAVYEEAMSAIQTGEPRLLTYGISDEEAFGVGLTCGGVIHIFVERVDW</sequence>
<dbReference type="PANTHER" id="PTHR30388:SF4">
    <property type="entry name" value="MOLYBDENUM COFACTOR INSERTION CHAPERONE PAOD"/>
    <property type="match status" value="1"/>
</dbReference>
<keyword evidence="3" id="KW-1185">Reference proteome</keyword>
<reference evidence="2" key="1">
    <citation type="journal article" date="2019" name="Microbiol. Resour. Announc.">
        <title>Complete Genome Sequence of Rubrobacter xylanophilus Strain AA3-22, Isolated from Arima Onsen in Japan.</title>
        <authorList>
            <person name="Tomariguchi N."/>
            <person name="Miyazaki K."/>
        </authorList>
    </citation>
    <scope>NUCLEOTIDE SEQUENCE [LARGE SCALE GENOMIC DNA]</scope>
    <source>
        <strain evidence="2">AA3-22</strain>
    </source>
</reference>
<evidence type="ECO:0000259" key="1">
    <source>
        <dbReference type="Pfam" id="PF02625"/>
    </source>
</evidence>
<accession>A0A510HK19</accession>
<evidence type="ECO:0000313" key="3">
    <source>
        <dbReference type="Proteomes" id="UP000318065"/>
    </source>
</evidence>